<proteinExistence type="inferred from homology"/>
<comment type="function">
    <text evidence="4">Methyltransferase required for the conversion of demethylmenaquinol (DMKH2) to menaquinol (MKH2).</text>
</comment>
<dbReference type="PANTHER" id="PTHR43591:SF24">
    <property type="entry name" value="2-METHOXY-6-POLYPRENYL-1,4-BENZOQUINOL METHYLASE, MITOCHONDRIAL"/>
    <property type="match status" value="1"/>
</dbReference>
<dbReference type="PROSITE" id="PS01183">
    <property type="entry name" value="UBIE_1"/>
    <property type="match status" value="1"/>
</dbReference>
<dbReference type="InterPro" id="IPR029063">
    <property type="entry name" value="SAM-dependent_MTases_sf"/>
</dbReference>
<comment type="similarity">
    <text evidence="4">Belongs to the class I-like SAM-binding methyltransferase superfamily. MenG/UbiE family.</text>
</comment>
<evidence type="ECO:0000256" key="3">
    <source>
        <dbReference type="ARBA" id="ARBA00022691"/>
    </source>
</evidence>
<evidence type="ECO:0000313" key="6">
    <source>
        <dbReference type="Proteomes" id="UP000286931"/>
    </source>
</evidence>
<feature type="binding site" evidence="4">
    <location>
        <begin position="87"/>
        <end position="88"/>
    </location>
    <ligand>
        <name>S-adenosyl-L-methionine</name>
        <dbReference type="ChEBI" id="CHEBI:59789"/>
    </ligand>
</feature>
<reference evidence="5 6" key="1">
    <citation type="submission" date="2018-12" db="EMBL/GenBank/DDBJ databases">
        <title>Draft genome sequence of Embleya hyalina NBRC 13850T.</title>
        <authorList>
            <person name="Komaki H."/>
            <person name="Hosoyama A."/>
            <person name="Kimura A."/>
            <person name="Ichikawa N."/>
            <person name="Tamura T."/>
        </authorList>
    </citation>
    <scope>NUCLEOTIDE SEQUENCE [LARGE SCALE GENOMIC DNA]</scope>
    <source>
        <strain evidence="5 6">NBRC 13850</strain>
    </source>
</reference>
<dbReference type="PANTHER" id="PTHR43591">
    <property type="entry name" value="METHYLTRANSFERASE"/>
    <property type="match status" value="1"/>
</dbReference>
<keyword evidence="1 4" id="KW-0489">Methyltransferase</keyword>
<keyword evidence="2 4" id="KW-0808">Transferase</keyword>
<sequence length="218" mass="23849">MFDAVAARYDLTNTVLSMGQDRSWRKAVARAVDARPGERVLDLAAGTGTSSLPFRDAGADVVPCDFSVGMLREGKRRHPELAFTAGDATRLPFRDATFDAVTISFGLRNVNDTEGALREMLRVTRPGGRLVVCEFSRPTWAPFETVYVEYLMRALPSVATAVSSNPDAYVYLAESIRAWPDQAGLAAIVRRAGWERAAWRNLTGGVVALHRGFRPTTG</sequence>
<dbReference type="SUPFAM" id="SSF53335">
    <property type="entry name" value="S-adenosyl-L-methionine-dependent methyltransferases"/>
    <property type="match status" value="1"/>
</dbReference>
<dbReference type="HAMAP" id="MF_01813">
    <property type="entry name" value="MenG_UbiE_methyltr"/>
    <property type="match status" value="1"/>
</dbReference>
<evidence type="ECO:0000256" key="2">
    <source>
        <dbReference type="ARBA" id="ARBA00022679"/>
    </source>
</evidence>
<protein>
    <recommendedName>
        <fullName evidence="4">Demethylmenaquinone methyltransferase</fullName>
        <ecNumber evidence="4">2.1.1.163</ecNumber>
    </recommendedName>
</protein>
<dbReference type="NCBIfam" id="NF001241">
    <property type="entry name" value="PRK00216.1-2"/>
    <property type="match status" value="1"/>
</dbReference>
<dbReference type="Gene3D" id="3.40.50.150">
    <property type="entry name" value="Vaccinia Virus protein VP39"/>
    <property type="match status" value="1"/>
</dbReference>
<dbReference type="AlphaFoldDB" id="A0A401YHH2"/>
<evidence type="ECO:0000313" key="5">
    <source>
        <dbReference type="EMBL" id="GCD94018.1"/>
    </source>
</evidence>
<gene>
    <name evidence="4 5" type="primary">menG</name>
    <name evidence="5" type="ORF">EHYA_01674</name>
</gene>
<evidence type="ECO:0000256" key="4">
    <source>
        <dbReference type="HAMAP-Rule" id="MF_01813"/>
    </source>
</evidence>
<dbReference type="InterPro" id="IPR004033">
    <property type="entry name" value="UbiE/COQ5_MeTrFase"/>
</dbReference>
<dbReference type="Pfam" id="PF01209">
    <property type="entry name" value="Ubie_methyltran"/>
    <property type="match status" value="1"/>
</dbReference>
<dbReference type="GO" id="GO:0032259">
    <property type="term" value="P:methylation"/>
    <property type="evidence" value="ECO:0007669"/>
    <property type="project" value="UniProtKB-KW"/>
</dbReference>
<dbReference type="EMBL" id="BIFH01000015">
    <property type="protein sequence ID" value="GCD94018.1"/>
    <property type="molecule type" value="Genomic_DNA"/>
</dbReference>
<keyword evidence="6" id="KW-1185">Reference proteome</keyword>
<comment type="catalytic activity">
    <reaction evidence="4">
        <text>a 2-demethylmenaquinol + S-adenosyl-L-methionine = a menaquinol + S-adenosyl-L-homocysteine + H(+)</text>
        <dbReference type="Rhea" id="RHEA:42640"/>
        <dbReference type="Rhea" id="RHEA-COMP:9539"/>
        <dbReference type="Rhea" id="RHEA-COMP:9563"/>
        <dbReference type="ChEBI" id="CHEBI:15378"/>
        <dbReference type="ChEBI" id="CHEBI:18151"/>
        <dbReference type="ChEBI" id="CHEBI:55437"/>
        <dbReference type="ChEBI" id="CHEBI:57856"/>
        <dbReference type="ChEBI" id="CHEBI:59789"/>
        <dbReference type="EC" id="2.1.1.163"/>
    </reaction>
</comment>
<dbReference type="GO" id="GO:0009234">
    <property type="term" value="P:menaquinone biosynthetic process"/>
    <property type="evidence" value="ECO:0007669"/>
    <property type="project" value="UniProtKB-UniRule"/>
</dbReference>
<dbReference type="NCBIfam" id="TIGR01934">
    <property type="entry name" value="MenG_MenH_UbiE"/>
    <property type="match status" value="1"/>
</dbReference>
<dbReference type="PROSITE" id="PS51608">
    <property type="entry name" value="SAM_MT_UBIE"/>
    <property type="match status" value="1"/>
</dbReference>
<dbReference type="Proteomes" id="UP000286931">
    <property type="component" value="Unassembled WGS sequence"/>
</dbReference>
<dbReference type="GO" id="GO:0043770">
    <property type="term" value="F:demethylmenaquinone methyltransferase activity"/>
    <property type="evidence" value="ECO:0007669"/>
    <property type="project" value="UniProtKB-UniRule"/>
</dbReference>
<feature type="binding site" evidence="4">
    <location>
        <position position="104"/>
    </location>
    <ligand>
        <name>S-adenosyl-L-methionine</name>
        <dbReference type="ChEBI" id="CHEBI:59789"/>
    </ligand>
</feature>
<feature type="binding site" evidence="4">
    <location>
        <position position="47"/>
    </location>
    <ligand>
        <name>S-adenosyl-L-methionine</name>
        <dbReference type="ChEBI" id="CHEBI:59789"/>
    </ligand>
</feature>
<dbReference type="UniPathway" id="UPA00079">
    <property type="reaction ID" value="UER00169"/>
</dbReference>
<accession>A0A401YHH2</accession>
<keyword evidence="4" id="KW-0474">Menaquinone biosynthesis</keyword>
<organism evidence="5 6">
    <name type="scientific">Embleya hyalina</name>
    <dbReference type="NCBI Taxonomy" id="516124"/>
    <lineage>
        <taxon>Bacteria</taxon>
        <taxon>Bacillati</taxon>
        <taxon>Actinomycetota</taxon>
        <taxon>Actinomycetes</taxon>
        <taxon>Kitasatosporales</taxon>
        <taxon>Streptomycetaceae</taxon>
        <taxon>Embleya</taxon>
    </lineage>
</organism>
<dbReference type="CDD" id="cd02440">
    <property type="entry name" value="AdoMet_MTases"/>
    <property type="match status" value="1"/>
</dbReference>
<comment type="pathway">
    <text evidence="4">Quinol/quinone metabolism; menaquinone biosynthesis; menaquinol from 1,4-dihydroxy-2-naphthoate: step 2/2.</text>
</comment>
<name>A0A401YHH2_9ACTN</name>
<dbReference type="InterPro" id="IPR023576">
    <property type="entry name" value="UbiE/COQ5_MeTrFase_CS"/>
</dbReference>
<comment type="caution">
    <text evidence="5">The sequence shown here is derived from an EMBL/GenBank/DDBJ whole genome shotgun (WGS) entry which is preliminary data.</text>
</comment>
<dbReference type="PROSITE" id="PS01184">
    <property type="entry name" value="UBIE_2"/>
    <property type="match status" value="1"/>
</dbReference>
<evidence type="ECO:0000256" key="1">
    <source>
        <dbReference type="ARBA" id="ARBA00022603"/>
    </source>
</evidence>
<dbReference type="EC" id="2.1.1.163" evidence="4"/>
<feature type="binding site" evidence="4">
    <location>
        <position position="65"/>
    </location>
    <ligand>
        <name>S-adenosyl-L-methionine</name>
        <dbReference type="ChEBI" id="CHEBI:59789"/>
    </ligand>
</feature>
<keyword evidence="3 4" id="KW-0949">S-adenosyl-L-methionine</keyword>